<evidence type="ECO:0000313" key="3">
    <source>
        <dbReference type="Proteomes" id="UP001249945"/>
    </source>
</evidence>
<dbReference type="InterPro" id="IPR020051">
    <property type="entry name" value="SagB-type_dehydrogenase"/>
</dbReference>
<name>A0AAW8RCG9_CARDV</name>
<dbReference type="InterPro" id="IPR052544">
    <property type="entry name" value="Bacteriocin_Proc_Enz"/>
</dbReference>
<dbReference type="InterPro" id="IPR000415">
    <property type="entry name" value="Nitroreductase-like"/>
</dbReference>
<dbReference type="PANTHER" id="PTHR43745">
    <property type="entry name" value="NITROREDUCTASE MJ1384-RELATED"/>
    <property type="match status" value="1"/>
</dbReference>
<dbReference type="InterPro" id="IPR029479">
    <property type="entry name" value="Nitroreductase"/>
</dbReference>
<dbReference type="GO" id="GO:0016491">
    <property type="term" value="F:oxidoreductase activity"/>
    <property type="evidence" value="ECO:0007669"/>
    <property type="project" value="InterPro"/>
</dbReference>
<dbReference type="Proteomes" id="UP001249945">
    <property type="component" value="Unassembled WGS sequence"/>
</dbReference>
<dbReference type="AlphaFoldDB" id="A0AAW8RCG9"/>
<dbReference type="CDD" id="cd02142">
    <property type="entry name" value="McbC_SagB-like_oxidoreductase"/>
    <property type="match status" value="1"/>
</dbReference>
<protein>
    <submittedName>
        <fullName evidence="2">SagB/ThcOx family dehydrogenase</fullName>
    </submittedName>
</protein>
<organism evidence="2 3">
    <name type="scientific">Carnobacterium divergens</name>
    <name type="common">Lactobacillus divergens</name>
    <dbReference type="NCBI Taxonomy" id="2748"/>
    <lineage>
        <taxon>Bacteria</taxon>
        <taxon>Bacillati</taxon>
        <taxon>Bacillota</taxon>
        <taxon>Bacilli</taxon>
        <taxon>Lactobacillales</taxon>
        <taxon>Carnobacteriaceae</taxon>
        <taxon>Carnobacterium</taxon>
    </lineage>
</organism>
<proteinExistence type="predicted"/>
<dbReference type="Pfam" id="PF00881">
    <property type="entry name" value="Nitroreductase"/>
    <property type="match status" value="1"/>
</dbReference>
<dbReference type="NCBIfam" id="TIGR03605">
    <property type="entry name" value="antibiot_sagB"/>
    <property type="match status" value="1"/>
</dbReference>
<gene>
    <name evidence="2" type="ORF">MX635_12285</name>
</gene>
<comment type="caution">
    <text evidence="2">The sequence shown here is derived from an EMBL/GenBank/DDBJ whole genome shotgun (WGS) entry which is preliminary data.</text>
</comment>
<dbReference type="PANTHER" id="PTHR43745:SF2">
    <property type="entry name" value="NITROREDUCTASE MJ1384-RELATED"/>
    <property type="match status" value="1"/>
</dbReference>
<dbReference type="RefSeq" id="WP_311780913.1">
    <property type="nucleotide sequence ID" value="NZ_JALRMR010000017.1"/>
</dbReference>
<dbReference type="Gene3D" id="3.40.109.10">
    <property type="entry name" value="NADH Oxidase"/>
    <property type="match status" value="1"/>
</dbReference>
<feature type="domain" description="Nitroreductase" evidence="1">
    <location>
        <begin position="95"/>
        <end position="266"/>
    </location>
</feature>
<reference evidence="2" key="1">
    <citation type="submission" date="2022-04" db="EMBL/GenBank/DDBJ databases">
        <title>Draft genome sequences of lactic acid bacteria (LAB) strains involved in meat spoilage.</title>
        <authorList>
            <person name="Palevich N."/>
        </authorList>
    </citation>
    <scope>NUCLEOTIDE SEQUENCE</scope>
    <source>
        <strain evidence="2">9-14</strain>
    </source>
</reference>
<evidence type="ECO:0000313" key="2">
    <source>
        <dbReference type="EMBL" id="MDT1975177.1"/>
    </source>
</evidence>
<sequence length="270" mass="31857">MKNIKLNEKFFYTENFDYDLLKKRRKTFETHRVSWFLNTSPKQEYKFPVESIADFNSSETWNYYKKSPNDDELIQLFNERTSTLLNSFTGNWHKDELFRLLSIAIGPSYRVRNYKGNQFELRNYPSGGALYSIKLYLITNGVQDMNDGAFYISPILKKVIRIDTSYEYNFENLFPMTKYKLDPLSDSVEKVNFGIFMIIDFEESFKKYGELSERLAMIEAGHIGQNLQLITQYLKKKSLPICGLFPEEIEKILEIADDEKKYCVYGILFG</sequence>
<evidence type="ECO:0000259" key="1">
    <source>
        <dbReference type="Pfam" id="PF00881"/>
    </source>
</evidence>
<accession>A0AAW8RCG9</accession>
<dbReference type="EMBL" id="JALRMR010000017">
    <property type="protein sequence ID" value="MDT1975177.1"/>
    <property type="molecule type" value="Genomic_DNA"/>
</dbReference>